<evidence type="ECO:0000313" key="5">
    <source>
        <dbReference type="Proteomes" id="UP000253915"/>
    </source>
</evidence>
<dbReference type="EMBL" id="PPTX01000002">
    <property type="protein sequence ID" value="RDB81610.1"/>
    <property type="molecule type" value="Genomic_DNA"/>
</dbReference>
<sequence length="340" mass="37831">MAGMVNPSETYTAWSIGEGAHEVTGLKPMLNPEEQVALLKAKGVSFERCGEEQAADALARRGTFVHLASCRRLFQKHASGDDRGKYVRLDFADLLALDALDDELRKAFLAVSQDVERLAKTSMVTRASRLDDEDGYGIVADFMRAQQRRYRSYIERDLSSRMSAGIVGDVYTGRIIGHYRDAMPVWAFLEVVTFGTALAFCLFCSERWDDAVMREEHYILKGVKAVRNCCSHGSCIVNGMDGSNECDYALSSLVYDWLAEKGVGNSKTRRAKLRNRRMQQLLETLVMFDRLGGPALCPRSTALLEGLRASLLGTCESYGVQNGFVSYLRFLANLIDKALG</sequence>
<gene>
    <name evidence="3" type="ORF">C1853_11570</name>
    <name evidence="2" type="ORF">C1872_02755</name>
</gene>
<evidence type="ECO:0000313" key="4">
    <source>
        <dbReference type="Proteomes" id="UP000253752"/>
    </source>
</evidence>
<keyword evidence="1" id="KW-0472">Membrane</keyword>
<feature type="transmembrane region" description="Helical" evidence="1">
    <location>
        <begin position="185"/>
        <end position="204"/>
    </location>
</feature>
<proteinExistence type="predicted"/>
<dbReference type="Proteomes" id="UP000253915">
    <property type="component" value="Unassembled WGS sequence"/>
</dbReference>
<organism evidence="2 4">
    <name type="scientific">Eggerthella lenta</name>
    <name type="common">Eubacterium lentum</name>
    <dbReference type="NCBI Taxonomy" id="84112"/>
    <lineage>
        <taxon>Bacteria</taxon>
        <taxon>Bacillati</taxon>
        <taxon>Actinomycetota</taxon>
        <taxon>Coriobacteriia</taxon>
        <taxon>Eggerthellales</taxon>
        <taxon>Eggerthellaceae</taxon>
        <taxon>Eggerthella</taxon>
    </lineage>
</organism>
<dbReference type="Proteomes" id="UP000253752">
    <property type="component" value="Unassembled WGS sequence"/>
</dbReference>
<keyword evidence="1" id="KW-0812">Transmembrane</keyword>
<dbReference type="InterPro" id="IPR011664">
    <property type="entry name" value="Abi_system_AbiD/AbiF-like"/>
</dbReference>
<evidence type="ECO:0000313" key="3">
    <source>
        <dbReference type="EMBL" id="RDC36275.1"/>
    </source>
</evidence>
<keyword evidence="2" id="KW-0238">DNA-binding</keyword>
<dbReference type="GO" id="GO:0003677">
    <property type="term" value="F:DNA binding"/>
    <property type="evidence" value="ECO:0007669"/>
    <property type="project" value="UniProtKB-KW"/>
</dbReference>
<dbReference type="AlphaFoldDB" id="A0A369MVY4"/>
<keyword evidence="1" id="KW-1133">Transmembrane helix</keyword>
<accession>A0A369MVY4</accession>
<evidence type="ECO:0000313" key="2">
    <source>
        <dbReference type="EMBL" id="RDB81610.1"/>
    </source>
</evidence>
<dbReference type="EMBL" id="PPUQ01000017">
    <property type="protein sequence ID" value="RDC36275.1"/>
    <property type="molecule type" value="Genomic_DNA"/>
</dbReference>
<dbReference type="RefSeq" id="WP_009305531.1">
    <property type="nucleotide sequence ID" value="NZ_CABMOO010000016.1"/>
</dbReference>
<reference evidence="4 5" key="1">
    <citation type="journal article" date="2018" name="Elife">
        <title>Discovery and characterization of a prevalent human gut bacterial enzyme sufficient for the inactivation of a family of plant toxins.</title>
        <authorList>
            <person name="Koppel N."/>
            <person name="Bisanz J.E."/>
            <person name="Pandelia M.E."/>
            <person name="Turnbaugh P.J."/>
            <person name="Balskus E.P."/>
        </authorList>
    </citation>
    <scope>NUCLEOTIDE SEQUENCE [LARGE SCALE GENOMIC DNA]</scope>
    <source>
        <strain evidence="3 5">16A</strain>
        <strain evidence="2 4">MR1 #12</strain>
    </source>
</reference>
<protein>
    <submittedName>
        <fullName evidence="2">DNA-binding protein</fullName>
    </submittedName>
</protein>
<evidence type="ECO:0000256" key="1">
    <source>
        <dbReference type="SAM" id="Phobius"/>
    </source>
</evidence>
<dbReference type="Pfam" id="PF07751">
    <property type="entry name" value="Abi_2"/>
    <property type="match status" value="1"/>
</dbReference>
<name>A0A369MVY4_EGGLN</name>
<dbReference type="GeneID" id="62676715"/>
<comment type="caution">
    <text evidence="2">The sequence shown here is derived from an EMBL/GenBank/DDBJ whole genome shotgun (WGS) entry which is preliminary data.</text>
</comment>